<dbReference type="SUPFAM" id="SSF52833">
    <property type="entry name" value="Thioredoxin-like"/>
    <property type="match status" value="1"/>
</dbReference>
<name>A0A0R3ED05_9BRAD</name>
<dbReference type="Proteomes" id="UP000051936">
    <property type="component" value="Unassembled WGS sequence"/>
</dbReference>
<dbReference type="InterPro" id="IPR036249">
    <property type="entry name" value="Thioredoxin-like_sf"/>
</dbReference>
<accession>A0A0R3ED05</accession>
<proteinExistence type="predicted"/>
<evidence type="ECO:0000313" key="2">
    <source>
        <dbReference type="Proteomes" id="UP000051936"/>
    </source>
</evidence>
<gene>
    <name evidence="1" type="ORF">AOQ71_02115</name>
</gene>
<organism evidence="1 2">
    <name type="scientific">Bradyrhizobium manausense</name>
    <dbReference type="NCBI Taxonomy" id="989370"/>
    <lineage>
        <taxon>Bacteria</taxon>
        <taxon>Pseudomonadati</taxon>
        <taxon>Pseudomonadota</taxon>
        <taxon>Alphaproteobacteria</taxon>
        <taxon>Hyphomicrobiales</taxon>
        <taxon>Nitrobacteraceae</taxon>
        <taxon>Bradyrhizobium</taxon>
    </lineage>
</organism>
<protein>
    <submittedName>
        <fullName evidence="1">Ferredoxin</fullName>
    </submittedName>
</protein>
<sequence length="116" mass="12837">MDNNMNEFELPQLYRHHVFSCHTQRPPDHPHGSCGTAGGGPLWERLGKAIEARGLTDVGLTAAGCLGFCASGPLMVVYPDGVWYRPRSPEDIDEIVDSHLKNGRRVDRLVIVLTRS</sequence>
<dbReference type="STRING" id="989370.AOQ71_02115"/>
<evidence type="ECO:0000313" key="1">
    <source>
        <dbReference type="EMBL" id="KRQ17397.1"/>
    </source>
</evidence>
<reference evidence="1 2" key="1">
    <citation type="submission" date="2015-09" db="EMBL/GenBank/DDBJ databases">
        <title>Draft Genome Sequence of Bradyrhizobium manausense Strain BR 3351T, a Novel Symbiotic Nitrogen-Fixing Alphaproteobacterium Isolated from Brazilian Amazon Rain Forest.</title>
        <authorList>
            <person name="De Araujo J.L."/>
            <person name="Zilli J.E."/>
        </authorList>
    </citation>
    <scope>NUCLEOTIDE SEQUENCE [LARGE SCALE GENOMIC DNA]</scope>
    <source>
        <strain evidence="1 2">BR3351</strain>
    </source>
</reference>
<dbReference type="CDD" id="cd02980">
    <property type="entry name" value="TRX_Fd_family"/>
    <property type="match status" value="1"/>
</dbReference>
<dbReference type="RefSeq" id="WP_057741101.1">
    <property type="nucleotide sequence ID" value="NZ_LJYG01000013.1"/>
</dbReference>
<comment type="caution">
    <text evidence="1">The sequence shown here is derived from an EMBL/GenBank/DDBJ whole genome shotgun (WGS) entry which is preliminary data.</text>
</comment>
<keyword evidence="2" id="KW-1185">Reference proteome</keyword>
<dbReference type="AlphaFoldDB" id="A0A0R3ED05"/>
<dbReference type="EMBL" id="LJYG01000013">
    <property type="protein sequence ID" value="KRQ17397.1"/>
    <property type="molecule type" value="Genomic_DNA"/>
</dbReference>
<dbReference type="OrthoDB" id="9800597at2"/>
<dbReference type="Gene3D" id="3.40.30.10">
    <property type="entry name" value="Glutaredoxin"/>
    <property type="match status" value="1"/>
</dbReference>